<feature type="region of interest" description="Disordered" evidence="1">
    <location>
        <begin position="1"/>
        <end position="68"/>
    </location>
</feature>
<dbReference type="InterPro" id="IPR025266">
    <property type="entry name" value="TerB_N"/>
</dbReference>
<dbReference type="EMBL" id="JBBGAZ010000013">
    <property type="protein sequence ID" value="MEJ5219897.1"/>
    <property type="molecule type" value="Genomic_DNA"/>
</dbReference>
<dbReference type="InterPro" id="IPR028932">
    <property type="entry name" value="TerB-C"/>
</dbReference>
<evidence type="ECO:0000259" key="2">
    <source>
        <dbReference type="Pfam" id="PF05099"/>
    </source>
</evidence>
<feature type="domain" description="TerB N-terminal" evidence="3">
    <location>
        <begin position="73"/>
        <end position="276"/>
    </location>
</feature>
<dbReference type="Gene3D" id="1.10.3680.10">
    <property type="entry name" value="TerB-like"/>
    <property type="match status" value="1"/>
</dbReference>
<gene>
    <name evidence="5" type="ORF">WG622_16700</name>
</gene>
<evidence type="ECO:0000259" key="3">
    <source>
        <dbReference type="Pfam" id="PF13208"/>
    </source>
</evidence>
<evidence type="ECO:0000313" key="5">
    <source>
        <dbReference type="EMBL" id="MEJ5219897.1"/>
    </source>
</evidence>
<dbReference type="Pfam" id="PF15615">
    <property type="entry name" value="TerB_C"/>
    <property type="match status" value="1"/>
</dbReference>
<dbReference type="SUPFAM" id="SSF158682">
    <property type="entry name" value="TerB-like"/>
    <property type="match status" value="1"/>
</dbReference>
<keyword evidence="6" id="KW-1185">Reference proteome</keyword>
<dbReference type="Pfam" id="PF05099">
    <property type="entry name" value="TerB"/>
    <property type="match status" value="1"/>
</dbReference>
<accession>A0ABU8QKH4</accession>
<dbReference type="Pfam" id="PF13208">
    <property type="entry name" value="TerB_N"/>
    <property type="match status" value="1"/>
</dbReference>
<protein>
    <submittedName>
        <fullName evidence="5">TerB N-terminal domain-containing protein</fullName>
    </submittedName>
</protein>
<dbReference type="RefSeq" id="WP_339404553.1">
    <property type="nucleotide sequence ID" value="NZ_JBBGAZ010000013.1"/>
</dbReference>
<comment type="caution">
    <text evidence="5">The sequence shown here is derived from an EMBL/GenBank/DDBJ whole genome shotgun (WGS) entry which is preliminary data.</text>
</comment>
<evidence type="ECO:0000259" key="4">
    <source>
        <dbReference type="Pfam" id="PF15615"/>
    </source>
</evidence>
<dbReference type="Proteomes" id="UP001368270">
    <property type="component" value="Unassembled WGS sequence"/>
</dbReference>
<proteinExistence type="predicted"/>
<name>A0ABU8QKH4_9RHOB</name>
<dbReference type="InterPro" id="IPR007791">
    <property type="entry name" value="DjlA_N"/>
</dbReference>
<dbReference type="CDD" id="cd07176">
    <property type="entry name" value="terB"/>
    <property type="match status" value="1"/>
</dbReference>
<feature type="domain" description="Co-chaperone DjlA N-terminal" evidence="2">
    <location>
        <begin position="488"/>
        <end position="593"/>
    </location>
</feature>
<organism evidence="5 6">
    <name type="scientific">Cognatishimia coralii</name>
    <dbReference type="NCBI Taxonomy" id="3083254"/>
    <lineage>
        <taxon>Bacteria</taxon>
        <taxon>Pseudomonadati</taxon>
        <taxon>Pseudomonadota</taxon>
        <taxon>Alphaproteobacteria</taxon>
        <taxon>Rhodobacterales</taxon>
        <taxon>Paracoccaceae</taxon>
        <taxon>Cognatishimia</taxon>
    </lineage>
</organism>
<evidence type="ECO:0000313" key="6">
    <source>
        <dbReference type="Proteomes" id="UP001368270"/>
    </source>
</evidence>
<evidence type="ECO:0000256" key="1">
    <source>
        <dbReference type="SAM" id="MobiDB-lite"/>
    </source>
</evidence>
<feature type="domain" description="TerB-C" evidence="4">
    <location>
        <begin position="633"/>
        <end position="746"/>
    </location>
</feature>
<dbReference type="InterPro" id="IPR029024">
    <property type="entry name" value="TerB-like"/>
</dbReference>
<reference evidence="5 6" key="1">
    <citation type="submission" date="2024-03" db="EMBL/GenBank/DDBJ databases">
        <title>Cognatishimia coralii sp. nov., a marine bacterium isolated from coral surrounding seawater.</title>
        <authorList>
            <person name="Liu X."/>
            <person name="Liu S."/>
            <person name="Sun H."/>
            <person name="Zhang Y."/>
        </authorList>
    </citation>
    <scope>NUCLEOTIDE SEQUENCE [LARGE SCALE GENOMIC DNA]</scope>
    <source>
        <strain evidence="5 6">D5M38</strain>
    </source>
</reference>
<sequence>MERNRDAILSDSSRSLHTPVDENKPKYQPPKQDYAAIVKAGRASSADLSQVADRKERARSATRKATRRAGWVPSSESVSIGGREIGGMIYVGTPPRLNDYGYRDKCRAYIDPSLSVAREGTDKVGNYMPYWPGYSEIPSQCRATYLDWLAGGRSDPSYDPGYMFLYFYGLERRFVLDQPLDAEKREILQEVRRLKSLYPDNGSVQRYLGEFIQLAQLSLVNDDSDLEPVFDYRGWELPLLLKVAIGSRAGRGELLSADWALSWLLCHPERRLRTPATRCVEEFHALFRLRFEERFPGGLKVNKPRKVLKSTYQSASSEFQAQIEPTLDGAKVPDISGLRKPVEIAQEIADEVMDDLDKLSRYLGRNPDGRGSVEAQALLPQELWELFPSEELERLKAWAAERVGSGGLIPVLDVVERLEGTRPEKLSKRILTGAADALARIGYGFAPDPRFALRSPKLDEPVVLFELGESVGQLENVSDDYRAALIEAALGSFVAHADGQITESERKSLLAKATDVDGFSGQEYRRLAANVEWMLAVAPDVALLRRKLKDTGPEAMASIRSALVAAAHADGVIQSEEVAGIEKIYKALGLDPALVYSDLHAGDVSDGPVRVRAAEPGAAGETIPDETPSGLPKLDAARIAAIQSDTARVSSVLGDIFDDTPEVPEDAEPNETVLGGLDAKHSHLVKALIAQDHWTEEAFEELCRATGLLASGAIEDINEWAYDSYDEALLDEYDGYDVSPDLAAQLKKKFEEEMPHVEA</sequence>